<name>A0ACD5HE10_9PROT</name>
<dbReference type="Proteomes" id="UP001195965">
    <property type="component" value="Chromosome"/>
</dbReference>
<protein>
    <submittedName>
        <fullName evidence="1">Uncharacterized protein</fullName>
    </submittedName>
</protein>
<gene>
    <name evidence="1" type="ORF">HHS34_010010</name>
</gene>
<proteinExistence type="predicted"/>
<sequence length="65" mass="7323">MSVQDISQAKDPLLRASFVALQRAARMAREEAIRTNTDLVIVQDGKVVHIPPEELRRAQLEEVGR</sequence>
<evidence type="ECO:0000313" key="1">
    <source>
        <dbReference type="EMBL" id="XRI72776.1"/>
    </source>
</evidence>
<organism evidence="1 2">
    <name type="scientific">Acidithiobacillus montserratensis</name>
    <dbReference type="NCBI Taxonomy" id="2729135"/>
    <lineage>
        <taxon>Bacteria</taxon>
        <taxon>Pseudomonadati</taxon>
        <taxon>Pseudomonadota</taxon>
        <taxon>Acidithiobacillia</taxon>
        <taxon>Acidithiobacillales</taxon>
        <taxon>Acidithiobacillaceae</taxon>
        <taxon>Acidithiobacillus</taxon>
    </lineage>
</organism>
<reference evidence="1 2" key="1">
    <citation type="journal article" date="2021" name="ISME J.">
        <title>Genomic evolution of the class Acidithiobacillia: deep-branching Proteobacteria living in extreme acidic conditions.</title>
        <authorList>
            <person name="Moya-Beltran A."/>
            <person name="Beard S."/>
            <person name="Rojas-Villalobos C."/>
            <person name="Issotta F."/>
            <person name="Gallardo Y."/>
            <person name="Ulloa R."/>
            <person name="Giaveno A."/>
            <person name="Degli Esposti M."/>
            <person name="Johnson D.B."/>
            <person name="Quatrini R."/>
        </authorList>
    </citation>
    <scope>NUCLEOTIDE SEQUENCE [LARGE SCALE GENOMIC DNA]</scope>
    <source>
        <strain evidence="1 2">GG1-14</strain>
    </source>
</reference>
<accession>A0ACD5HE10</accession>
<keyword evidence="2" id="KW-1185">Reference proteome</keyword>
<dbReference type="EMBL" id="CP127526">
    <property type="protein sequence ID" value="XRI72776.1"/>
    <property type="molecule type" value="Genomic_DNA"/>
</dbReference>
<evidence type="ECO:0000313" key="2">
    <source>
        <dbReference type="Proteomes" id="UP001195965"/>
    </source>
</evidence>